<dbReference type="AlphaFoldDB" id="W9GNV3"/>
<evidence type="ECO:0008006" key="5">
    <source>
        <dbReference type="Google" id="ProtNLM"/>
    </source>
</evidence>
<feature type="region of interest" description="Disordered" evidence="1">
    <location>
        <begin position="52"/>
        <end position="71"/>
    </location>
</feature>
<evidence type="ECO:0000313" key="3">
    <source>
        <dbReference type="EMBL" id="EWT05544.1"/>
    </source>
</evidence>
<reference evidence="4" key="1">
    <citation type="submission" date="2013-08" db="EMBL/GenBank/DDBJ databases">
        <title>Intrasporangium oryzae NRRL B-24470.</title>
        <authorList>
            <person name="Liu H."/>
            <person name="Wang G."/>
        </authorList>
    </citation>
    <scope>NUCLEOTIDE SEQUENCE [LARGE SCALE GENOMIC DNA]</scope>
    <source>
        <strain evidence="4">Q5-1</strain>
    </source>
</reference>
<accession>W9GNV3</accession>
<name>W9GNV3_9MICO</name>
<gene>
    <name evidence="3" type="ORF">N864_04035</name>
</gene>
<feature type="chain" id="PRO_5038696857" description="Lipoprotein" evidence="2">
    <location>
        <begin position="27"/>
        <end position="164"/>
    </location>
</feature>
<protein>
    <recommendedName>
        <fullName evidence="5">Lipoprotein</fullName>
    </recommendedName>
</protein>
<dbReference type="PROSITE" id="PS51257">
    <property type="entry name" value="PROKAR_LIPOPROTEIN"/>
    <property type="match status" value="1"/>
</dbReference>
<keyword evidence="4" id="KW-1185">Reference proteome</keyword>
<keyword evidence="2" id="KW-0732">Signal</keyword>
<evidence type="ECO:0000313" key="4">
    <source>
        <dbReference type="Proteomes" id="UP000019494"/>
    </source>
</evidence>
<organism evidence="3 4">
    <name type="scientific">Intrasporangium chromatireducens Q5-1</name>
    <dbReference type="NCBI Taxonomy" id="584657"/>
    <lineage>
        <taxon>Bacteria</taxon>
        <taxon>Bacillati</taxon>
        <taxon>Actinomycetota</taxon>
        <taxon>Actinomycetes</taxon>
        <taxon>Micrococcales</taxon>
        <taxon>Intrasporangiaceae</taxon>
        <taxon>Intrasporangium</taxon>
    </lineage>
</organism>
<comment type="caution">
    <text evidence="3">The sequence shown here is derived from an EMBL/GenBank/DDBJ whole genome shotgun (WGS) entry which is preliminary data.</text>
</comment>
<dbReference type="OrthoDB" id="4867092at2"/>
<dbReference type="EMBL" id="AWQS01000105">
    <property type="protein sequence ID" value="EWT05544.1"/>
    <property type="molecule type" value="Genomic_DNA"/>
</dbReference>
<evidence type="ECO:0000256" key="2">
    <source>
        <dbReference type="SAM" id="SignalP"/>
    </source>
</evidence>
<sequence length="164" mass="16748">MRAHSTTLRAAGAVLLGLTLVAGLGACGQPAAPRAAGPTTIHVEIQPTIAPLDPTALDTDGPNPSAAVEDDHLFDASDALSDAKCEPQGDSWSFSGQLTNKNAAPETYTVGVTLLKTADMSEETTKEITVTVQPGQSAPVEAKDFHTAPAKGLTCLTGVTVKGQ</sequence>
<dbReference type="Proteomes" id="UP000019494">
    <property type="component" value="Unassembled WGS sequence"/>
</dbReference>
<feature type="signal peptide" evidence="2">
    <location>
        <begin position="1"/>
        <end position="26"/>
    </location>
</feature>
<dbReference type="RefSeq" id="WP_034717345.1">
    <property type="nucleotide sequence ID" value="NZ_AWQS01000105.1"/>
</dbReference>
<evidence type="ECO:0000256" key="1">
    <source>
        <dbReference type="SAM" id="MobiDB-lite"/>
    </source>
</evidence>
<proteinExistence type="predicted"/>